<dbReference type="STRING" id="157910.SAMN05445850_0149"/>
<dbReference type="EMBL" id="FNKX01000001">
    <property type="protein sequence ID" value="SDQ29323.1"/>
    <property type="molecule type" value="Genomic_DNA"/>
</dbReference>
<dbReference type="RefSeq" id="WP_143037106.1">
    <property type="nucleotide sequence ID" value="NZ_FNKX01000001.1"/>
</dbReference>
<organism evidence="1 2">
    <name type="scientific">Paraburkholderia tuberum</name>
    <dbReference type="NCBI Taxonomy" id="157910"/>
    <lineage>
        <taxon>Bacteria</taxon>
        <taxon>Pseudomonadati</taxon>
        <taxon>Pseudomonadota</taxon>
        <taxon>Betaproteobacteria</taxon>
        <taxon>Burkholderiales</taxon>
        <taxon>Burkholderiaceae</taxon>
        <taxon>Paraburkholderia</taxon>
    </lineage>
</organism>
<evidence type="ECO:0000313" key="2">
    <source>
        <dbReference type="Proteomes" id="UP000199365"/>
    </source>
</evidence>
<evidence type="ECO:0000313" key="1">
    <source>
        <dbReference type="EMBL" id="SDQ29323.1"/>
    </source>
</evidence>
<name>A0A1H0ZPH6_9BURK</name>
<dbReference type="Proteomes" id="UP000199365">
    <property type="component" value="Unassembled WGS sequence"/>
</dbReference>
<keyword evidence="2" id="KW-1185">Reference proteome</keyword>
<gene>
    <name evidence="1" type="ORF">SAMN05445850_0149</name>
</gene>
<dbReference type="AlphaFoldDB" id="A0A1H0ZPH6"/>
<sequence length="191" mass="21013">MTDKTLAQALYPTVGMQPDGKKIEPATVGISPKLANSIGNGEWTPWDAAPPELDQVFWNETPAASTADYNAAFDLKGYSFERPHEIDHAKKALHAMQLGTTAARAAVALYKRSIKNGRVPFTSDEAKARMLEAWGDKTDERIAEVKAYIKDAKKSYPNISAWLGESGLGNDPDFIKFVHRAAQRKKDRGHG</sequence>
<accession>A0A1H0ZPH6</accession>
<proteinExistence type="predicted"/>
<reference evidence="2" key="1">
    <citation type="submission" date="2016-10" db="EMBL/GenBank/DDBJ databases">
        <authorList>
            <person name="Varghese N."/>
            <person name="Submissions S."/>
        </authorList>
    </citation>
    <scope>NUCLEOTIDE SEQUENCE [LARGE SCALE GENOMIC DNA]</scope>
    <source>
        <strain evidence="2">DUS833</strain>
    </source>
</reference>
<protein>
    <submittedName>
        <fullName evidence="1">Uncharacterized protein</fullName>
    </submittedName>
</protein>